<keyword evidence="1" id="KW-1185">Reference proteome</keyword>
<organism evidence="1 2">
    <name type="scientific">Mesorhabditis belari</name>
    <dbReference type="NCBI Taxonomy" id="2138241"/>
    <lineage>
        <taxon>Eukaryota</taxon>
        <taxon>Metazoa</taxon>
        <taxon>Ecdysozoa</taxon>
        <taxon>Nematoda</taxon>
        <taxon>Chromadorea</taxon>
        <taxon>Rhabditida</taxon>
        <taxon>Rhabditina</taxon>
        <taxon>Rhabditomorpha</taxon>
        <taxon>Rhabditoidea</taxon>
        <taxon>Rhabditidae</taxon>
        <taxon>Mesorhabditinae</taxon>
        <taxon>Mesorhabditis</taxon>
    </lineage>
</organism>
<reference evidence="2" key="1">
    <citation type="submission" date="2024-02" db="UniProtKB">
        <authorList>
            <consortium name="WormBaseParasite"/>
        </authorList>
    </citation>
    <scope>IDENTIFICATION</scope>
</reference>
<dbReference type="Proteomes" id="UP000887575">
    <property type="component" value="Unassembled WGS sequence"/>
</dbReference>
<dbReference type="AlphaFoldDB" id="A0AAF3EFH2"/>
<accession>A0AAF3EFH2</accession>
<protein>
    <submittedName>
        <fullName evidence="2">Uncharacterized protein</fullName>
    </submittedName>
</protein>
<evidence type="ECO:0000313" key="1">
    <source>
        <dbReference type="Proteomes" id="UP000887575"/>
    </source>
</evidence>
<dbReference type="WBParaSite" id="MBELARI_LOCUS12711">
    <property type="protein sequence ID" value="MBELARI_LOCUS12711"/>
    <property type="gene ID" value="MBELARI_LOCUS12711"/>
</dbReference>
<proteinExistence type="predicted"/>
<sequence length="70" mass="7881">MGELLGILCGISIISFIEFAVLASNICTLFVKRRLYRVVDGHWLFTLLNGARLWGCSFEVSSRQDRTAES</sequence>
<evidence type="ECO:0000313" key="2">
    <source>
        <dbReference type="WBParaSite" id="MBELARI_LOCUS12711"/>
    </source>
</evidence>
<name>A0AAF3EFH2_9BILA</name>